<comment type="caution">
    <text evidence="1">The sequence shown here is derived from an EMBL/GenBank/DDBJ whole genome shotgun (WGS) entry which is preliminary data.</text>
</comment>
<reference evidence="1 2" key="1">
    <citation type="journal article" date="2021" name="Sci. Rep.">
        <title>The genome of the diatom Chaetoceros tenuissimus carries an ancient integrated fragment of an extant virus.</title>
        <authorList>
            <person name="Hongo Y."/>
            <person name="Kimura K."/>
            <person name="Takaki Y."/>
            <person name="Yoshida Y."/>
            <person name="Baba S."/>
            <person name="Kobayashi G."/>
            <person name="Nagasaki K."/>
            <person name="Hano T."/>
            <person name="Tomaru Y."/>
        </authorList>
    </citation>
    <scope>NUCLEOTIDE SEQUENCE [LARGE SCALE GENOMIC DNA]</scope>
    <source>
        <strain evidence="1 2">NIES-3715</strain>
    </source>
</reference>
<gene>
    <name evidence="1" type="ORF">CTEN210_02611</name>
</gene>
<dbReference type="AlphaFoldDB" id="A0AAD3CHC7"/>
<dbReference type="Gene3D" id="2.160.20.120">
    <property type="match status" value="1"/>
</dbReference>
<dbReference type="Proteomes" id="UP001054902">
    <property type="component" value="Unassembled WGS sequence"/>
</dbReference>
<organism evidence="1 2">
    <name type="scientific">Chaetoceros tenuissimus</name>
    <dbReference type="NCBI Taxonomy" id="426638"/>
    <lineage>
        <taxon>Eukaryota</taxon>
        <taxon>Sar</taxon>
        <taxon>Stramenopiles</taxon>
        <taxon>Ochrophyta</taxon>
        <taxon>Bacillariophyta</taxon>
        <taxon>Coscinodiscophyceae</taxon>
        <taxon>Chaetocerotophycidae</taxon>
        <taxon>Chaetocerotales</taxon>
        <taxon>Chaetocerotaceae</taxon>
        <taxon>Chaetoceros</taxon>
    </lineage>
</organism>
<proteinExistence type="predicted"/>
<evidence type="ECO:0000313" key="1">
    <source>
        <dbReference type="EMBL" id="GFH46137.1"/>
    </source>
</evidence>
<dbReference type="EMBL" id="BLLK01000022">
    <property type="protein sequence ID" value="GFH46137.1"/>
    <property type="molecule type" value="Genomic_DNA"/>
</dbReference>
<accession>A0AAD3CHC7</accession>
<protein>
    <recommendedName>
        <fullName evidence="3">Adhesin domain-containing protein</fullName>
    </recommendedName>
</protein>
<evidence type="ECO:0000313" key="2">
    <source>
        <dbReference type="Proteomes" id="UP001054902"/>
    </source>
</evidence>
<name>A0AAD3CHC7_9STRA</name>
<keyword evidence="2" id="KW-1185">Reference proteome</keyword>
<evidence type="ECO:0008006" key="3">
    <source>
        <dbReference type="Google" id="ProtNLM"/>
    </source>
</evidence>
<sequence>MSQARLVQLIRRKKSLPLNLTQNSQLNIQSKTPVNVLLSPEWRDDAHITLEQIKYDKNQYVDWTVDIKEGSKVGLSQIDVKLDLVSDNEKSTSHLEESIHEESIETNLDELEPVTITAQLPEMCNVNCFLQNGGDINVNKKLEGLNGFDFKTTGGNIYVNKLRGDTISLDTKFEGNNGGSIYVSKACEAQELNISIGQGGRLRAKMLNVSNATVQVEDAGLVFEKMDDDDGGALVDISSIYASQTGEGVHVEVGKSQEALMNEAPDSLKKVRVKSSHGHVSVRTVSSFKSSDASLEDEHGQKAAYVDLGGINGSFDVSVEKLGDGTSNVNECPDAARVHIDSLSPGQANILTSDFGNINLTLDRKIESDVRLLSSPFLNNTDPNMLLEEDENELLESLIEHDDDLEDLLPSNDGNRSEYIEISTPAFSGRRAHDMKYVEYVQGVVENKSHEPNSRFDVKTKGVAPSAGKIRFEDAQRQALQGFTGGKSDDEDQDSGEFLKDLPLLAIATDGRIKVETLSWFGAIARRYGIDKTDKDLGRQATAGAIANSKREQ</sequence>